<dbReference type="PROSITE" id="PS50005">
    <property type="entry name" value="TPR"/>
    <property type="match status" value="1"/>
</dbReference>
<dbReference type="FunFam" id="3.30.70.270:FF:000001">
    <property type="entry name" value="Diguanylate cyclase domain protein"/>
    <property type="match status" value="1"/>
</dbReference>
<dbReference type="SUPFAM" id="SSF48452">
    <property type="entry name" value="TPR-like"/>
    <property type="match status" value="1"/>
</dbReference>
<dbReference type="PANTHER" id="PTHR45138:SF9">
    <property type="entry name" value="DIGUANYLATE CYCLASE DGCM-RELATED"/>
    <property type="match status" value="1"/>
</dbReference>
<dbReference type="GO" id="GO:0043709">
    <property type="term" value="P:cell adhesion involved in single-species biofilm formation"/>
    <property type="evidence" value="ECO:0007669"/>
    <property type="project" value="TreeGrafter"/>
</dbReference>
<dbReference type="Pfam" id="PF00990">
    <property type="entry name" value="GGDEF"/>
    <property type="match status" value="1"/>
</dbReference>
<evidence type="ECO:0000313" key="3">
    <source>
        <dbReference type="EMBL" id="RHA68358.1"/>
    </source>
</evidence>
<dbReference type="InterPro" id="IPR029787">
    <property type="entry name" value="Nucleotide_cyclase"/>
</dbReference>
<feature type="repeat" description="TPR" evidence="1">
    <location>
        <begin position="121"/>
        <end position="154"/>
    </location>
</feature>
<protein>
    <submittedName>
        <fullName evidence="3">Diguanylate cyclase</fullName>
    </submittedName>
</protein>
<organism evidence="3 4">
    <name type="scientific">Roseburia intestinalis</name>
    <dbReference type="NCBI Taxonomy" id="166486"/>
    <lineage>
        <taxon>Bacteria</taxon>
        <taxon>Bacillati</taxon>
        <taxon>Bacillota</taxon>
        <taxon>Clostridia</taxon>
        <taxon>Lachnospirales</taxon>
        <taxon>Lachnospiraceae</taxon>
        <taxon>Roseburia</taxon>
    </lineage>
</organism>
<evidence type="ECO:0000313" key="4">
    <source>
        <dbReference type="Proteomes" id="UP000284465"/>
    </source>
</evidence>
<dbReference type="InterPro" id="IPR043128">
    <property type="entry name" value="Rev_trsase/Diguanyl_cyclase"/>
</dbReference>
<dbReference type="EMBL" id="QSFP01000005">
    <property type="protein sequence ID" value="RHA68358.1"/>
    <property type="molecule type" value="Genomic_DNA"/>
</dbReference>
<evidence type="ECO:0000259" key="2">
    <source>
        <dbReference type="PROSITE" id="PS50887"/>
    </source>
</evidence>
<accession>A0A3R6A8U0</accession>
<dbReference type="GO" id="GO:0052621">
    <property type="term" value="F:diguanylate cyclase activity"/>
    <property type="evidence" value="ECO:0007669"/>
    <property type="project" value="TreeGrafter"/>
</dbReference>
<dbReference type="CDD" id="cd01949">
    <property type="entry name" value="GGDEF"/>
    <property type="match status" value="1"/>
</dbReference>
<dbReference type="Gene3D" id="1.25.40.10">
    <property type="entry name" value="Tetratricopeptide repeat domain"/>
    <property type="match status" value="1"/>
</dbReference>
<gene>
    <name evidence="3" type="ORF">DW927_06460</name>
</gene>
<comment type="caution">
    <text evidence="3">The sequence shown here is derived from an EMBL/GenBank/DDBJ whole genome shotgun (WGS) entry which is preliminary data.</text>
</comment>
<dbReference type="Gene3D" id="3.30.70.270">
    <property type="match status" value="1"/>
</dbReference>
<dbReference type="NCBIfam" id="TIGR00254">
    <property type="entry name" value="GGDEF"/>
    <property type="match status" value="1"/>
</dbReference>
<dbReference type="InterPro" id="IPR050469">
    <property type="entry name" value="Diguanylate_Cyclase"/>
</dbReference>
<dbReference type="SMART" id="SM00028">
    <property type="entry name" value="TPR"/>
    <property type="match status" value="3"/>
</dbReference>
<reference evidence="3 4" key="1">
    <citation type="submission" date="2018-08" db="EMBL/GenBank/DDBJ databases">
        <title>A genome reference for cultivated species of the human gut microbiota.</title>
        <authorList>
            <person name="Zou Y."/>
            <person name="Xue W."/>
            <person name="Luo G."/>
        </authorList>
    </citation>
    <scope>NUCLEOTIDE SEQUENCE [LARGE SCALE GENOMIC DNA]</scope>
    <source>
        <strain evidence="3 4">AM43-11</strain>
    </source>
</reference>
<evidence type="ECO:0000256" key="1">
    <source>
        <dbReference type="PROSITE-ProRule" id="PRU00339"/>
    </source>
</evidence>
<dbReference type="PROSITE" id="PS50887">
    <property type="entry name" value="GGDEF"/>
    <property type="match status" value="1"/>
</dbReference>
<dbReference type="InterPro" id="IPR000160">
    <property type="entry name" value="GGDEF_dom"/>
</dbReference>
<dbReference type="AlphaFoldDB" id="A0A3R6A8U0"/>
<sequence>MGYSLRKCFNITGKYGIMKQKVTVFVNGWHMHTESEIEKLAAEYMEEGRTAFFSKELNKAATLTQNAIDIYRMEKNYEQYAFAQNMMGVIYVSLGNESAAMDCYLEVLECSKRHGITSVLALAYNNIGSRYQELRQHQKAIGYFERSADELEKVTDTENENFQIRYLITHMNLMKSYGELDRLDDARKELLKLEKCSQGIVNEMYRYSYLTLKSRLYWNIGEKEYVYEHLDELIKGGIDDSNAADYIEDVSDLCGLLKDMQEFDKWKRVILAFEQHAKKQNSIYYEMILNEMWLDYYKELGDNEQYVKLCIHYVDVAQQQKKADNEERACAIDLKIELQEKEEQRRHAEIRSNQDALTGLGNRYMLEKDAVDVIEHAMKTGEKIAVGVIDIDCFKQHNDKYGHIQGDRCLQHVADVLKNAVEKRGKAYRFGGDEFVLLIQNGEENTITSIAETIKKELQQLHIEDKDSGRQAAVTISQGYASFLPSRQESRNSLIEHADKALYEVKENGRDGFRIIVE</sequence>
<dbReference type="SMART" id="SM00267">
    <property type="entry name" value="GGDEF"/>
    <property type="match status" value="1"/>
</dbReference>
<keyword evidence="1" id="KW-0802">TPR repeat</keyword>
<dbReference type="GO" id="GO:1902201">
    <property type="term" value="P:negative regulation of bacterial-type flagellum-dependent cell motility"/>
    <property type="evidence" value="ECO:0007669"/>
    <property type="project" value="TreeGrafter"/>
</dbReference>
<name>A0A3R6A8U0_9FIRM</name>
<dbReference type="InterPro" id="IPR019734">
    <property type="entry name" value="TPR_rpt"/>
</dbReference>
<dbReference type="SUPFAM" id="SSF55073">
    <property type="entry name" value="Nucleotide cyclase"/>
    <property type="match status" value="1"/>
</dbReference>
<dbReference type="InterPro" id="IPR011990">
    <property type="entry name" value="TPR-like_helical_dom_sf"/>
</dbReference>
<feature type="domain" description="GGDEF" evidence="2">
    <location>
        <begin position="382"/>
        <end position="518"/>
    </location>
</feature>
<dbReference type="Pfam" id="PF13374">
    <property type="entry name" value="TPR_10"/>
    <property type="match status" value="1"/>
</dbReference>
<dbReference type="PANTHER" id="PTHR45138">
    <property type="entry name" value="REGULATORY COMPONENTS OF SENSORY TRANSDUCTION SYSTEM"/>
    <property type="match status" value="1"/>
</dbReference>
<dbReference type="GO" id="GO:0005886">
    <property type="term" value="C:plasma membrane"/>
    <property type="evidence" value="ECO:0007669"/>
    <property type="project" value="TreeGrafter"/>
</dbReference>
<dbReference type="Proteomes" id="UP000284465">
    <property type="component" value="Unassembled WGS sequence"/>
</dbReference>
<proteinExistence type="predicted"/>